<dbReference type="Proteomes" id="UP001221411">
    <property type="component" value="Unassembled WGS sequence"/>
</dbReference>
<dbReference type="RefSeq" id="WP_271919719.1">
    <property type="nucleotide sequence ID" value="NZ_JAQNDO010000001.1"/>
</dbReference>
<reference evidence="1 2" key="1">
    <citation type="submission" date="2022-11" db="EMBL/GenBank/DDBJ databases">
        <title>Minimal conservation of predation-associated metabolite biosynthetic gene clusters underscores biosynthetic potential of Myxococcota including descriptions for ten novel species: Archangium lansinium sp. nov., Myxococcus landrumus sp. nov., Nannocystis bai.</title>
        <authorList>
            <person name="Ahearne A."/>
            <person name="Stevens C."/>
            <person name="Dowd S."/>
        </authorList>
    </citation>
    <scope>NUCLEOTIDE SEQUENCE [LARGE SCALE GENOMIC DNA]</scope>
    <source>
        <strain evidence="1 2">RJM3</strain>
    </source>
</reference>
<comment type="caution">
    <text evidence="1">The sequence shown here is derived from an EMBL/GenBank/DDBJ whole genome shotgun (WGS) entry which is preliminary data.</text>
</comment>
<sequence>MRPVPRRWLIGLAAAHLLLVTLGASDVPLRHVGPIGRVLSHYSDLSGAGTGYGFFAPVARDQFMLHFDVIDHEERRTTTTLETGGSREVDLRLSHVAAEFQYDDPEHRRTLATALAAKIFKRNPEAREVVVRVEDFESVSMEEHRNGRTPSMKPIYQAKFKRGSR</sequence>
<name>A0ABT5ESQ8_9BACT</name>
<evidence type="ECO:0008006" key="3">
    <source>
        <dbReference type="Google" id="ProtNLM"/>
    </source>
</evidence>
<evidence type="ECO:0000313" key="1">
    <source>
        <dbReference type="EMBL" id="MDC0743815.1"/>
    </source>
</evidence>
<dbReference type="EMBL" id="JAQNDO010000001">
    <property type="protein sequence ID" value="MDC0743815.1"/>
    <property type="molecule type" value="Genomic_DNA"/>
</dbReference>
<organism evidence="1 2">
    <name type="scientific">Polyangium mundeleinium</name>
    <dbReference type="NCBI Taxonomy" id="2995306"/>
    <lineage>
        <taxon>Bacteria</taxon>
        <taxon>Pseudomonadati</taxon>
        <taxon>Myxococcota</taxon>
        <taxon>Polyangia</taxon>
        <taxon>Polyangiales</taxon>
        <taxon>Polyangiaceae</taxon>
        <taxon>Polyangium</taxon>
    </lineage>
</organism>
<protein>
    <recommendedName>
        <fullName evidence="3">Band 7 domain-containing protein</fullName>
    </recommendedName>
</protein>
<gene>
    <name evidence="1" type="ORF">POL67_20975</name>
</gene>
<accession>A0ABT5ESQ8</accession>
<evidence type="ECO:0000313" key="2">
    <source>
        <dbReference type="Proteomes" id="UP001221411"/>
    </source>
</evidence>
<keyword evidence="2" id="KW-1185">Reference proteome</keyword>
<proteinExistence type="predicted"/>